<evidence type="ECO:0000256" key="2">
    <source>
        <dbReference type="SAM" id="MobiDB-lite"/>
    </source>
</evidence>
<evidence type="ECO:0000259" key="3">
    <source>
        <dbReference type="PROSITE" id="PS50157"/>
    </source>
</evidence>
<keyword evidence="1" id="KW-0863">Zinc-finger</keyword>
<accession>A0ABR1TGU7</accession>
<keyword evidence="1" id="KW-0862">Zinc</keyword>
<gene>
    <name evidence="4" type="ORF">PG996_013913</name>
</gene>
<dbReference type="Gene3D" id="3.30.160.60">
    <property type="entry name" value="Classic Zinc Finger"/>
    <property type="match status" value="1"/>
</dbReference>
<feature type="region of interest" description="Disordered" evidence="2">
    <location>
        <begin position="88"/>
        <end position="143"/>
    </location>
</feature>
<evidence type="ECO:0000313" key="5">
    <source>
        <dbReference type="Proteomes" id="UP001446871"/>
    </source>
</evidence>
<dbReference type="InterPro" id="IPR013087">
    <property type="entry name" value="Znf_C2H2_type"/>
</dbReference>
<dbReference type="PROSITE" id="PS00028">
    <property type="entry name" value="ZINC_FINGER_C2H2_1"/>
    <property type="match status" value="1"/>
</dbReference>
<keyword evidence="5" id="KW-1185">Reference proteome</keyword>
<dbReference type="Pfam" id="PF13912">
    <property type="entry name" value="zf-C2H2_6"/>
    <property type="match status" value="1"/>
</dbReference>
<dbReference type="EMBL" id="JAQQWM010000009">
    <property type="protein sequence ID" value="KAK8045849.1"/>
    <property type="molecule type" value="Genomic_DNA"/>
</dbReference>
<reference evidence="4 5" key="1">
    <citation type="submission" date="2023-01" db="EMBL/GenBank/DDBJ databases">
        <title>Analysis of 21 Apiospora genomes using comparative genomics revels a genus with tremendous synthesis potential of carbohydrate active enzymes and secondary metabolites.</title>
        <authorList>
            <person name="Sorensen T."/>
        </authorList>
    </citation>
    <scope>NUCLEOTIDE SEQUENCE [LARGE SCALE GENOMIC DNA]</scope>
    <source>
        <strain evidence="4 5">CBS 83171</strain>
    </source>
</reference>
<keyword evidence="1" id="KW-0479">Metal-binding</keyword>
<evidence type="ECO:0000313" key="4">
    <source>
        <dbReference type="EMBL" id="KAK8045849.1"/>
    </source>
</evidence>
<evidence type="ECO:0000256" key="1">
    <source>
        <dbReference type="PROSITE-ProRule" id="PRU00042"/>
    </source>
</evidence>
<feature type="compositionally biased region" description="Acidic residues" evidence="2">
    <location>
        <begin position="104"/>
        <end position="134"/>
    </location>
</feature>
<comment type="caution">
    <text evidence="4">The sequence shown here is derived from an EMBL/GenBank/DDBJ whole genome shotgun (WGS) entry which is preliminary data.</text>
</comment>
<name>A0ABR1TGU7_9PEZI</name>
<feature type="region of interest" description="Disordered" evidence="2">
    <location>
        <begin position="1"/>
        <end position="22"/>
    </location>
</feature>
<sequence>MSANPFTSNASGSTAVGNNPNSCPTCGKVLKTQKSLETHKATHNKPFHCRRCPKRSSTSLQMKRHIFKVHRENVDEFVCYMPNCSRAGFTETENEGEGEKEKEEEGEEEQDEESEIEDDSSMVDAGDESSDSQEDGGNSRGDLAQRLTPAQLEHENEVLKAWNQKLKETIVKMELDHSSEIINLQNRHRGHLLELRQQLSGEDYGLDT</sequence>
<dbReference type="PROSITE" id="PS50157">
    <property type="entry name" value="ZINC_FINGER_C2H2_2"/>
    <property type="match status" value="1"/>
</dbReference>
<dbReference type="SUPFAM" id="SSF57667">
    <property type="entry name" value="beta-beta-alpha zinc fingers"/>
    <property type="match status" value="1"/>
</dbReference>
<dbReference type="SMART" id="SM00355">
    <property type="entry name" value="ZnF_C2H2"/>
    <property type="match status" value="2"/>
</dbReference>
<proteinExistence type="predicted"/>
<protein>
    <recommendedName>
        <fullName evidence="3">C2H2-type domain-containing protein</fullName>
    </recommendedName>
</protein>
<dbReference type="Proteomes" id="UP001446871">
    <property type="component" value="Unassembled WGS sequence"/>
</dbReference>
<feature type="domain" description="C2H2-type" evidence="3">
    <location>
        <begin position="21"/>
        <end position="43"/>
    </location>
</feature>
<dbReference type="InterPro" id="IPR036236">
    <property type="entry name" value="Znf_C2H2_sf"/>
</dbReference>
<organism evidence="4 5">
    <name type="scientific">Apiospora saccharicola</name>
    <dbReference type="NCBI Taxonomy" id="335842"/>
    <lineage>
        <taxon>Eukaryota</taxon>
        <taxon>Fungi</taxon>
        <taxon>Dikarya</taxon>
        <taxon>Ascomycota</taxon>
        <taxon>Pezizomycotina</taxon>
        <taxon>Sordariomycetes</taxon>
        <taxon>Xylariomycetidae</taxon>
        <taxon>Amphisphaeriales</taxon>
        <taxon>Apiosporaceae</taxon>
        <taxon>Apiospora</taxon>
    </lineage>
</organism>